<sequence length="115" mass="13423">MNLNERMEKFLIKDNGIENIFKSVGWLAASSGVFSLSFLLESIVTKIVTIIISLFLFTLVFLWSIKKTIIPFLQATFGEKEKYSDMVNMSFKQLLKECQFWFYLIICLLYCLLVL</sequence>
<feature type="transmembrane region" description="Helical" evidence="1">
    <location>
        <begin position="20"/>
        <end position="40"/>
    </location>
</feature>
<protein>
    <submittedName>
        <fullName evidence="2">Uncharacterized protein</fullName>
    </submittedName>
</protein>
<evidence type="ECO:0000313" key="3">
    <source>
        <dbReference type="Proteomes" id="UP001144297"/>
    </source>
</evidence>
<keyword evidence="1" id="KW-0472">Membrane</keyword>
<evidence type="ECO:0000256" key="1">
    <source>
        <dbReference type="SAM" id="Phobius"/>
    </source>
</evidence>
<keyword evidence="3" id="KW-1185">Reference proteome</keyword>
<accession>A0A9W6GGF0</accession>
<organism evidence="2 3">
    <name type="scientific">Thermodesulfovibrio yellowstonii</name>
    <dbReference type="NCBI Taxonomy" id="28262"/>
    <lineage>
        <taxon>Bacteria</taxon>
        <taxon>Pseudomonadati</taxon>
        <taxon>Nitrospirota</taxon>
        <taxon>Thermodesulfovibrionia</taxon>
        <taxon>Thermodesulfovibrionales</taxon>
        <taxon>Thermodesulfovibrionaceae</taxon>
        <taxon>Thermodesulfovibrio</taxon>
    </lineage>
</organism>
<dbReference type="AlphaFoldDB" id="A0A9W6GGF0"/>
<gene>
    <name evidence="2" type="ORF">TISLANDTSLP1_11980</name>
</gene>
<dbReference type="EMBL" id="BSDX01000001">
    <property type="protein sequence ID" value="GLI53505.1"/>
    <property type="molecule type" value="Genomic_DNA"/>
</dbReference>
<keyword evidence="1" id="KW-0812">Transmembrane</keyword>
<evidence type="ECO:0000313" key="2">
    <source>
        <dbReference type="EMBL" id="GLI53505.1"/>
    </source>
</evidence>
<comment type="caution">
    <text evidence="2">The sequence shown here is derived from an EMBL/GenBank/DDBJ whole genome shotgun (WGS) entry which is preliminary data.</text>
</comment>
<feature type="transmembrane region" description="Helical" evidence="1">
    <location>
        <begin position="94"/>
        <end position="113"/>
    </location>
</feature>
<keyword evidence="1" id="KW-1133">Transmembrane helix</keyword>
<dbReference type="Proteomes" id="UP001144297">
    <property type="component" value="Unassembled WGS sequence"/>
</dbReference>
<feature type="transmembrane region" description="Helical" evidence="1">
    <location>
        <begin position="47"/>
        <end position="65"/>
    </location>
</feature>
<proteinExistence type="predicted"/>
<reference evidence="2" key="1">
    <citation type="submission" date="2022-12" db="EMBL/GenBank/DDBJ databases">
        <title>Reference genome sequencing for broad-spectrum identification of bacterial and archaeal isolates by mass spectrometry.</title>
        <authorList>
            <person name="Sekiguchi Y."/>
            <person name="Tourlousse D.M."/>
        </authorList>
    </citation>
    <scope>NUCLEOTIDE SEQUENCE</scope>
    <source>
        <strain evidence="2">TSL-P1</strain>
    </source>
</reference>
<name>A0A9W6GGF0_9BACT</name>